<keyword evidence="4" id="KW-1185">Reference proteome</keyword>
<gene>
    <name evidence="3" type="ORF">L249_3036</name>
</gene>
<keyword evidence="1" id="KW-0732">Signal</keyword>
<accession>A0A367LR62</accession>
<dbReference type="OrthoDB" id="4944568at2759"/>
<dbReference type="Proteomes" id="UP000253664">
    <property type="component" value="Unassembled WGS sequence"/>
</dbReference>
<feature type="chain" id="PRO_5017009374" description="Ecp2 effector protein-like domain-containing protein" evidence="1">
    <location>
        <begin position="26"/>
        <end position="181"/>
    </location>
</feature>
<name>A0A367LR62_9HYPO</name>
<protein>
    <recommendedName>
        <fullName evidence="2">Ecp2 effector protein-like domain-containing protein</fullName>
    </recommendedName>
</protein>
<reference evidence="3 4" key="1">
    <citation type="journal article" date="2015" name="BMC Genomics">
        <title>Insights from the genome of Ophiocordyceps polyrhachis-furcata to pathogenicity and host specificity in insect fungi.</title>
        <authorList>
            <person name="Wichadakul D."/>
            <person name="Kobmoo N."/>
            <person name="Ingsriswang S."/>
            <person name="Tangphatsornruang S."/>
            <person name="Chantasingh D."/>
            <person name="Luangsa-ard J.J."/>
            <person name="Eurwilaichitr L."/>
        </authorList>
    </citation>
    <scope>NUCLEOTIDE SEQUENCE [LARGE SCALE GENOMIC DNA]</scope>
    <source>
        <strain evidence="3 4">BCC 54312</strain>
    </source>
</reference>
<proteinExistence type="predicted"/>
<dbReference type="AlphaFoldDB" id="A0A367LR62"/>
<evidence type="ECO:0000313" key="4">
    <source>
        <dbReference type="Proteomes" id="UP000253664"/>
    </source>
</evidence>
<dbReference type="EMBL" id="LKCN02000001">
    <property type="protein sequence ID" value="RCI16840.1"/>
    <property type="molecule type" value="Genomic_DNA"/>
</dbReference>
<dbReference type="InterPro" id="IPR029226">
    <property type="entry name" value="Ecp2-like"/>
</dbReference>
<feature type="signal peptide" evidence="1">
    <location>
        <begin position="1"/>
        <end position="25"/>
    </location>
</feature>
<dbReference type="Pfam" id="PF14856">
    <property type="entry name" value="Hce2"/>
    <property type="match status" value="1"/>
</dbReference>
<evidence type="ECO:0000313" key="3">
    <source>
        <dbReference type="EMBL" id="RCI16840.1"/>
    </source>
</evidence>
<feature type="domain" description="Ecp2 effector protein-like" evidence="2">
    <location>
        <begin position="50"/>
        <end position="149"/>
    </location>
</feature>
<dbReference type="STRING" id="1330021.A0A367LR62"/>
<organism evidence="3 4">
    <name type="scientific">Ophiocordyceps polyrhachis-furcata BCC 54312</name>
    <dbReference type="NCBI Taxonomy" id="1330021"/>
    <lineage>
        <taxon>Eukaryota</taxon>
        <taxon>Fungi</taxon>
        <taxon>Dikarya</taxon>
        <taxon>Ascomycota</taxon>
        <taxon>Pezizomycotina</taxon>
        <taxon>Sordariomycetes</taxon>
        <taxon>Hypocreomycetidae</taxon>
        <taxon>Hypocreales</taxon>
        <taxon>Ophiocordycipitaceae</taxon>
        <taxon>Ophiocordyceps</taxon>
    </lineage>
</organism>
<evidence type="ECO:0000259" key="2">
    <source>
        <dbReference type="Pfam" id="PF14856"/>
    </source>
</evidence>
<evidence type="ECO:0000256" key="1">
    <source>
        <dbReference type="SAM" id="SignalP"/>
    </source>
</evidence>
<sequence length="181" mass="19215">MAPIARFPLFTWALAVLLASSLANAAAISGAPFKNITGVSWRSSQAGLSTCDSATFAYDLSLDAADWRQCAALHSEWTTEKGFFRVSRPGRSVYVPILSGTGCSLAVEPHNPLFGPYIIGNQDIEHILFHSLREFSRGTLLAVNGNLSCDASGTGVRVPLAWKISKPTGPSVSPAALPIRA</sequence>
<comment type="caution">
    <text evidence="3">The sequence shown here is derived from an EMBL/GenBank/DDBJ whole genome shotgun (WGS) entry which is preliminary data.</text>
</comment>